<protein>
    <submittedName>
        <fullName evidence="3">Bifunctional isochorismate lyase/aryl carrier protein</fullName>
        <ecNumber evidence="3">3.3.2.1</ecNumber>
    </submittedName>
</protein>
<comment type="caution">
    <text evidence="3">The sequence shown here is derived from an EMBL/GenBank/DDBJ whole genome shotgun (WGS) entry which is preliminary data.</text>
</comment>
<dbReference type="Gene3D" id="3.40.50.850">
    <property type="entry name" value="Isochorismatase-like"/>
    <property type="match status" value="1"/>
</dbReference>
<keyword evidence="4" id="KW-1185">Reference proteome</keyword>
<dbReference type="PANTHER" id="PTHR43540">
    <property type="entry name" value="PEROXYUREIDOACRYLATE/UREIDOACRYLATE AMIDOHYDROLASE-RELATED"/>
    <property type="match status" value="1"/>
</dbReference>
<keyword evidence="3" id="KW-0456">Lyase</keyword>
<dbReference type="RefSeq" id="WP_183657944.1">
    <property type="nucleotide sequence ID" value="NZ_JACHWU010000005.1"/>
</dbReference>
<reference evidence="3 4" key="1">
    <citation type="submission" date="2020-08" db="EMBL/GenBank/DDBJ databases">
        <title>Genomic Encyclopedia of Type Strains, Phase III (KMG-III): the genomes of soil and plant-associated and newly described type strains.</title>
        <authorList>
            <person name="Whitman W."/>
        </authorList>
    </citation>
    <scope>NUCLEOTIDE SEQUENCE [LARGE SCALE GENOMIC DNA]</scope>
    <source>
        <strain evidence="3 4">CECT 8577</strain>
    </source>
</reference>
<dbReference type="InterPro" id="IPR050272">
    <property type="entry name" value="Isochorismatase-like_hydrls"/>
</dbReference>
<dbReference type="EC" id="3.3.2.1" evidence="3"/>
<dbReference type="InterPro" id="IPR016291">
    <property type="entry name" value="Isochorismatase"/>
</dbReference>
<dbReference type="Proteomes" id="UP000550714">
    <property type="component" value="Unassembled WGS sequence"/>
</dbReference>
<dbReference type="InterPro" id="IPR000868">
    <property type="entry name" value="Isochorismatase-like_dom"/>
</dbReference>
<evidence type="ECO:0000259" key="2">
    <source>
        <dbReference type="Pfam" id="PF00857"/>
    </source>
</evidence>
<name>A0A839S7E4_9PSEU</name>
<sequence length="238" mass="25325">MSLSLPKIEPYALPTAGELPVSRVDWQLEAGRAALLVHDMQRYFMRPFAGSPILEMTANIAALADACREQGVPVFYTAQPATPPPGERGLQTDFWGQGMRAHVDDDPHVGDIVEGLTPGGEDTVLTKWRYSAFQRSDFAERLAAAGRDQLLITGVYAHIGCQATAQEAFMRDVRPFLVADAVADFARERHDQACAYVAGCCGTVVDTDSARGALTAPVTAAPVGTASASAASVSTAAW</sequence>
<dbReference type="InterPro" id="IPR036380">
    <property type="entry name" value="Isochorismatase-like_sf"/>
</dbReference>
<accession>A0A839S7E4</accession>
<organism evidence="3 4">
    <name type="scientific">Prauserella isguenensis</name>
    <dbReference type="NCBI Taxonomy" id="1470180"/>
    <lineage>
        <taxon>Bacteria</taxon>
        <taxon>Bacillati</taxon>
        <taxon>Actinomycetota</taxon>
        <taxon>Actinomycetes</taxon>
        <taxon>Pseudonocardiales</taxon>
        <taxon>Pseudonocardiaceae</taxon>
        <taxon>Prauserella</taxon>
    </lineage>
</organism>
<dbReference type="EMBL" id="JACHWU010000005">
    <property type="protein sequence ID" value="MBB3052900.1"/>
    <property type="molecule type" value="Genomic_DNA"/>
</dbReference>
<dbReference type="PANTHER" id="PTHR43540:SF3">
    <property type="entry name" value="ENTEROBACTIN SYNTHASE COMPONENT B"/>
    <property type="match status" value="1"/>
</dbReference>
<evidence type="ECO:0000313" key="4">
    <source>
        <dbReference type="Proteomes" id="UP000550714"/>
    </source>
</evidence>
<dbReference type="GO" id="GO:0016829">
    <property type="term" value="F:lyase activity"/>
    <property type="evidence" value="ECO:0007669"/>
    <property type="project" value="UniProtKB-KW"/>
</dbReference>
<evidence type="ECO:0000313" key="3">
    <source>
        <dbReference type="EMBL" id="MBB3052900.1"/>
    </source>
</evidence>
<keyword evidence="1 3" id="KW-0378">Hydrolase</keyword>
<gene>
    <name evidence="3" type="ORF">FHS23_003941</name>
</gene>
<dbReference type="GO" id="GO:0008908">
    <property type="term" value="F:isochorismatase activity"/>
    <property type="evidence" value="ECO:0007669"/>
    <property type="project" value="UniProtKB-EC"/>
</dbReference>
<dbReference type="Pfam" id="PF00857">
    <property type="entry name" value="Isochorismatase"/>
    <property type="match status" value="1"/>
</dbReference>
<dbReference type="PRINTS" id="PR01398">
    <property type="entry name" value="ISCHRISMTASE"/>
</dbReference>
<evidence type="ECO:0000256" key="1">
    <source>
        <dbReference type="ARBA" id="ARBA00022801"/>
    </source>
</evidence>
<proteinExistence type="predicted"/>
<dbReference type="SUPFAM" id="SSF52499">
    <property type="entry name" value="Isochorismatase-like hydrolases"/>
    <property type="match status" value="1"/>
</dbReference>
<feature type="domain" description="Isochorismatase-like" evidence="2">
    <location>
        <begin position="33"/>
        <end position="208"/>
    </location>
</feature>
<dbReference type="AlphaFoldDB" id="A0A839S7E4"/>